<sequence>MATVRCVTFNLEHGRPAREGIDDYFSRALAQLRDVDAGVVLVQEADGAARDWVTHSGGGHVHDIASFLGMNWVYAPSAFGYGVGVLSRFPIVAARYLRLPPVVRPVYRKPNGKIHVRWPEPRVALYALLDSGSHPLIVGTTHLDIDQQAAPHQLRITATGFSRVADHWGIDSSSSSFLLTGDLNMRPDAVESALAEVPVGIAAPRNVLATGLTYPHNEPRWQIDHVLGYRINAIYSEVLSTSISDHAGLVADIQPF</sequence>
<keyword evidence="3" id="KW-1185">Reference proteome</keyword>
<dbReference type="eggNOG" id="COG3568">
    <property type="taxonomic scope" value="Bacteria"/>
</dbReference>
<keyword evidence="2" id="KW-0255">Endonuclease</keyword>
<evidence type="ECO:0000259" key="1">
    <source>
        <dbReference type="Pfam" id="PF03372"/>
    </source>
</evidence>
<protein>
    <submittedName>
        <fullName evidence="2">Endonuclease/exonuclease/phosphatase</fullName>
    </submittedName>
</protein>
<keyword evidence="2" id="KW-0378">Hydrolase</keyword>
<dbReference type="Pfam" id="PF03372">
    <property type="entry name" value="Exo_endo_phos"/>
    <property type="match status" value="1"/>
</dbReference>
<dbReference type="GO" id="GO:0016020">
    <property type="term" value="C:membrane"/>
    <property type="evidence" value="ECO:0007669"/>
    <property type="project" value="GOC"/>
</dbReference>
<evidence type="ECO:0000313" key="3">
    <source>
        <dbReference type="Proteomes" id="UP000000376"/>
    </source>
</evidence>
<gene>
    <name evidence="2" type="ordered locus">Arch_0212</name>
</gene>
<name>D7BM24_ARCHD</name>
<dbReference type="PANTHER" id="PTHR14859:SF1">
    <property type="entry name" value="PGAP2-INTERACTING PROTEIN"/>
    <property type="match status" value="1"/>
</dbReference>
<dbReference type="Gene3D" id="3.60.10.10">
    <property type="entry name" value="Endonuclease/exonuclease/phosphatase"/>
    <property type="match status" value="1"/>
</dbReference>
<dbReference type="KEGG" id="ahe:Arch_0212"/>
<dbReference type="SUPFAM" id="SSF56219">
    <property type="entry name" value="DNase I-like"/>
    <property type="match status" value="1"/>
</dbReference>
<organism evidence="2 3">
    <name type="scientific">Arcanobacterium haemolyticum (strain ATCC 9345 / DSM 20595 / CCM 5947 / CCUG 17215 / LMG 16163 / NBRC 15585 / NCTC 8452 / 11018)</name>
    <dbReference type="NCBI Taxonomy" id="644284"/>
    <lineage>
        <taxon>Bacteria</taxon>
        <taxon>Bacillati</taxon>
        <taxon>Actinomycetota</taxon>
        <taxon>Actinomycetes</taxon>
        <taxon>Actinomycetales</taxon>
        <taxon>Actinomycetaceae</taxon>
        <taxon>Arcanobacterium</taxon>
    </lineage>
</organism>
<reference evidence="2 3" key="1">
    <citation type="journal article" date="2010" name="Stand. Genomic Sci.">
        <title>Complete genome sequence of Arcanobacterium haemolyticum type strain (11018).</title>
        <authorList>
            <person name="Yasawong M."/>
            <person name="Teshima H."/>
            <person name="Lapidus A."/>
            <person name="Nolan M."/>
            <person name="Lucas S."/>
            <person name="Glavina Del Rio T."/>
            <person name="Tice H."/>
            <person name="Cheng J."/>
            <person name="Bruce D."/>
            <person name="Detter C."/>
            <person name="Tapia R."/>
            <person name="Han C."/>
            <person name="Goodwin L."/>
            <person name="Pitluck S."/>
            <person name="Liolios K."/>
            <person name="Ivanova N."/>
            <person name="Mavromatis K."/>
            <person name="Mikhailova N."/>
            <person name="Pati A."/>
            <person name="Chen A."/>
            <person name="Palaniappan K."/>
            <person name="Land M."/>
            <person name="Hauser L."/>
            <person name="Chang Y."/>
            <person name="Jeffries C."/>
            <person name="Rohde M."/>
            <person name="Sikorski J."/>
            <person name="Pukall R."/>
            <person name="Goker M."/>
            <person name="Woyke T."/>
            <person name="Bristow J."/>
            <person name="Eisen J."/>
            <person name="Markowitz V."/>
            <person name="Hugenholtz P."/>
            <person name="Kyrpides N."/>
            <person name="Klenk H."/>
        </authorList>
    </citation>
    <scope>NUCLEOTIDE SEQUENCE [LARGE SCALE GENOMIC DNA]</scope>
    <source>
        <strain evidence="3">ATCC 9345 / DSM 20595 / CCUG 17215 / LMG 16163 / NBRC 15585 / NCTC 8452 / 11018</strain>
    </source>
</reference>
<dbReference type="InterPro" id="IPR005135">
    <property type="entry name" value="Endo/exonuclease/phosphatase"/>
</dbReference>
<dbReference type="EMBL" id="CP002045">
    <property type="protein sequence ID" value="ADH91973.1"/>
    <property type="molecule type" value="Genomic_DNA"/>
</dbReference>
<dbReference type="STRING" id="644284.Arch_0212"/>
<dbReference type="GO" id="GO:0004519">
    <property type="term" value="F:endonuclease activity"/>
    <property type="evidence" value="ECO:0007669"/>
    <property type="project" value="UniProtKB-KW"/>
</dbReference>
<dbReference type="GO" id="GO:0006506">
    <property type="term" value="P:GPI anchor biosynthetic process"/>
    <property type="evidence" value="ECO:0007669"/>
    <property type="project" value="TreeGrafter"/>
</dbReference>
<keyword evidence="2" id="KW-0540">Nuclease</keyword>
<dbReference type="InterPro" id="IPR036691">
    <property type="entry name" value="Endo/exonu/phosph_ase_sf"/>
</dbReference>
<accession>D7BM24</accession>
<dbReference type="AlphaFoldDB" id="D7BM24"/>
<dbReference type="RefSeq" id="WP_013169471.1">
    <property type="nucleotide sequence ID" value="NC_014218.1"/>
</dbReference>
<proteinExistence type="predicted"/>
<evidence type="ECO:0000313" key="2">
    <source>
        <dbReference type="EMBL" id="ADH91973.1"/>
    </source>
</evidence>
<dbReference type="HOGENOM" id="CLU_060500_2_0_11"/>
<feature type="domain" description="Endonuclease/exonuclease/phosphatase" evidence="1">
    <location>
        <begin position="7"/>
        <end position="246"/>
    </location>
</feature>
<dbReference type="PANTHER" id="PTHR14859">
    <property type="entry name" value="CALCOFLUOR WHITE HYPERSENSITIVE PROTEIN PRECURSOR"/>
    <property type="match status" value="1"/>
</dbReference>
<dbReference type="InterPro" id="IPR051916">
    <property type="entry name" value="GPI-anchor_lipid_remodeler"/>
</dbReference>
<dbReference type="Proteomes" id="UP000000376">
    <property type="component" value="Chromosome"/>
</dbReference>